<dbReference type="Gene3D" id="1.10.10.10">
    <property type="entry name" value="Winged helix-like DNA-binding domain superfamily/Winged helix DNA-binding domain"/>
    <property type="match status" value="1"/>
</dbReference>
<dbReference type="SUPFAM" id="SSF46785">
    <property type="entry name" value="Winged helix' DNA-binding domain"/>
    <property type="match status" value="1"/>
</dbReference>
<dbReference type="Proteomes" id="UP000183508">
    <property type="component" value="Unassembled WGS sequence"/>
</dbReference>
<comment type="function">
    <text evidence="5 6">Negative regulator of class I heat shock genes (grpE-dnaK-dnaJ and groELS operons). Prevents heat-shock induction of these operons.</text>
</comment>
<evidence type="ECO:0000259" key="7">
    <source>
        <dbReference type="Pfam" id="PF01628"/>
    </source>
</evidence>
<dbReference type="InterPro" id="IPR036388">
    <property type="entry name" value="WH-like_DNA-bd_sf"/>
</dbReference>
<proteinExistence type="inferred from homology"/>
<dbReference type="HAMAP" id="MF_00081">
    <property type="entry name" value="HrcA"/>
    <property type="match status" value="1"/>
</dbReference>
<dbReference type="PANTHER" id="PTHR34824">
    <property type="entry name" value="HEAT-INDUCIBLE TRANSCRIPTION REPRESSOR HRCA"/>
    <property type="match status" value="1"/>
</dbReference>
<dbReference type="GO" id="GO:0003677">
    <property type="term" value="F:DNA binding"/>
    <property type="evidence" value="ECO:0007669"/>
    <property type="project" value="InterPro"/>
</dbReference>
<dbReference type="PANTHER" id="PTHR34824:SF1">
    <property type="entry name" value="HEAT-INDUCIBLE TRANSCRIPTION REPRESSOR HRCA"/>
    <property type="match status" value="1"/>
</dbReference>
<dbReference type="InterPro" id="IPR021153">
    <property type="entry name" value="HrcA_C"/>
</dbReference>
<dbReference type="InterPro" id="IPR036390">
    <property type="entry name" value="WH_DNA-bd_sf"/>
</dbReference>
<dbReference type="GO" id="GO:0045892">
    <property type="term" value="P:negative regulation of DNA-templated transcription"/>
    <property type="evidence" value="ECO:0007669"/>
    <property type="project" value="UniProtKB-UniRule"/>
</dbReference>
<comment type="similarity">
    <text evidence="6">Belongs to the HrcA family.</text>
</comment>
<dbReference type="AlphaFoldDB" id="A0A1I7K8N8"/>
<keyword evidence="4 6" id="KW-0804">Transcription</keyword>
<dbReference type="InterPro" id="IPR023120">
    <property type="entry name" value="WHTH_transcript_rep_HrcA_IDD"/>
</dbReference>
<keyword evidence="9" id="KW-1185">Reference proteome</keyword>
<evidence type="ECO:0000256" key="2">
    <source>
        <dbReference type="ARBA" id="ARBA00023015"/>
    </source>
</evidence>
<evidence type="ECO:0000256" key="5">
    <source>
        <dbReference type="ARBA" id="ARBA00055319"/>
    </source>
</evidence>
<sequence length="349" mass="38696">MDVLTPRQKLILAAIVEDYIRSAEPVGSRTLSKHQDFQLSPATIRNEMADLEELGYLDQPHTSAGRVPSQKGYRYYVDHLATRKDIDQATLRVLRDVFQQRMNEVERVIQQTATVLSQLTQYASIALGPMIHQQHIRHIQLVPLGGCSAVAILVTDTGHVENRHVTLPEDIPPGEVVRMVNLLNAKLVGTSLAHLRSHLYQEIATEMAHTLERYEDAISVLDQLSETVVNGPAQVYVGGVTNMLGQPEFRDVEKVRPVLELLESADWRRALDVVPLTGPGVQVRIGQENPVENLQDCTVVSATYMVAGVPVGSIGVIGPTRMNYARVMRILEYTAGALTRLMTERLTGS</sequence>
<organism evidence="8 9">
    <name type="scientific">Alicyclobacillus macrosporangiidus</name>
    <dbReference type="NCBI Taxonomy" id="392015"/>
    <lineage>
        <taxon>Bacteria</taxon>
        <taxon>Bacillati</taxon>
        <taxon>Bacillota</taxon>
        <taxon>Bacilli</taxon>
        <taxon>Bacillales</taxon>
        <taxon>Alicyclobacillaceae</taxon>
        <taxon>Alicyclobacillus</taxon>
    </lineage>
</organism>
<dbReference type="FunFam" id="1.10.10.10:FF:000049">
    <property type="entry name" value="Heat-inducible transcription repressor HrcA"/>
    <property type="match status" value="1"/>
</dbReference>
<dbReference type="SUPFAM" id="SSF55781">
    <property type="entry name" value="GAF domain-like"/>
    <property type="match status" value="1"/>
</dbReference>
<dbReference type="InterPro" id="IPR002571">
    <property type="entry name" value="HrcA"/>
</dbReference>
<evidence type="ECO:0000313" key="8">
    <source>
        <dbReference type="EMBL" id="SFU93750.1"/>
    </source>
</evidence>
<reference evidence="9" key="1">
    <citation type="submission" date="2016-10" db="EMBL/GenBank/DDBJ databases">
        <authorList>
            <person name="Varghese N."/>
        </authorList>
    </citation>
    <scope>NUCLEOTIDE SEQUENCE [LARGE SCALE GENOMIC DNA]</scope>
    <source>
        <strain evidence="9">DSM 17980</strain>
    </source>
</reference>
<accession>A0A1I7K8N8</accession>
<dbReference type="Gene3D" id="3.30.390.60">
    <property type="entry name" value="Heat-inducible transcription repressor hrca homolog, domain 3"/>
    <property type="match status" value="1"/>
</dbReference>
<keyword evidence="3 6" id="KW-0346">Stress response</keyword>
<dbReference type="eggNOG" id="COG1420">
    <property type="taxonomic scope" value="Bacteria"/>
</dbReference>
<dbReference type="NCBIfam" id="TIGR00331">
    <property type="entry name" value="hrcA"/>
    <property type="match status" value="1"/>
</dbReference>
<dbReference type="STRING" id="392015.SAMN05421543_11453"/>
<evidence type="ECO:0000256" key="6">
    <source>
        <dbReference type="HAMAP-Rule" id="MF_00081"/>
    </source>
</evidence>
<dbReference type="EMBL" id="FPBV01000014">
    <property type="protein sequence ID" value="SFU93750.1"/>
    <property type="molecule type" value="Genomic_DNA"/>
</dbReference>
<evidence type="ECO:0000256" key="4">
    <source>
        <dbReference type="ARBA" id="ARBA00023163"/>
    </source>
</evidence>
<evidence type="ECO:0000256" key="1">
    <source>
        <dbReference type="ARBA" id="ARBA00022491"/>
    </source>
</evidence>
<keyword evidence="1 6" id="KW-0678">Repressor</keyword>
<dbReference type="Pfam" id="PF01628">
    <property type="entry name" value="HrcA"/>
    <property type="match status" value="1"/>
</dbReference>
<feature type="domain" description="Heat-inducible transcription repressor HrcA C-terminal" evidence="7">
    <location>
        <begin position="106"/>
        <end position="328"/>
    </location>
</feature>
<name>A0A1I7K8N8_9BACL</name>
<dbReference type="Gene3D" id="3.30.450.40">
    <property type="match status" value="1"/>
</dbReference>
<keyword evidence="2 6" id="KW-0805">Transcription regulation</keyword>
<dbReference type="PIRSF" id="PIRSF005485">
    <property type="entry name" value="HrcA"/>
    <property type="match status" value="1"/>
</dbReference>
<dbReference type="InterPro" id="IPR029016">
    <property type="entry name" value="GAF-like_dom_sf"/>
</dbReference>
<protein>
    <recommendedName>
        <fullName evidence="6">Heat-inducible transcription repressor HrcA</fullName>
    </recommendedName>
</protein>
<evidence type="ECO:0000313" key="9">
    <source>
        <dbReference type="Proteomes" id="UP000183508"/>
    </source>
</evidence>
<gene>
    <name evidence="6" type="primary">hrcA</name>
    <name evidence="8" type="ORF">SAMN05421543_11453</name>
</gene>
<evidence type="ECO:0000256" key="3">
    <source>
        <dbReference type="ARBA" id="ARBA00023016"/>
    </source>
</evidence>